<organism evidence="1 2">
    <name type="scientific">Clostridium aromativorans</name>
    <dbReference type="NCBI Taxonomy" id="2836848"/>
    <lineage>
        <taxon>Bacteria</taxon>
        <taxon>Bacillati</taxon>
        <taxon>Bacillota</taxon>
        <taxon>Clostridia</taxon>
        <taxon>Eubacteriales</taxon>
        <taxon>Clostridiaceae</taxon>
        <taxon>Clostridium</taxon>
    </lineage>
</organism>
<sequence length="126" mass="13615">MATVPEKLAAYAKMENIMPPDAQCTGCVQGDDRLVILGFKTERELITEIGYLSSDAKLPILHACMNALCELMKGKAVVTAGLPQRNAIAKLLSDNGTLSEADQSFVIMAELALNYAVCDYASRCKE</sequence>
<protein>
    <submittedName>
        <fullName evidence="1">Uncharacterized protein</fullName>
    </submittedName>
</protein>
<dbReference type="EMBL" id="JAJJPB010000005">
    <property type="protein sequence ID" value="MCC9294431.1"/>
    <property type="molecule type" value="Genomic_DNA"/>
</dbReference>
<evidence type="ECO:0000313" key="2">
    <source>
        <dbReference type="Proteomes" id="UP001165422"/>
    </source>
</evidence>
<name>A0ABS8N3P1_9CLOT</name>
<evidence type="ECO:0000313" key="1">
    <source>
        <dbReference type="EMBL" id="MCC9294431.1"/>
    </source>
</evidence>
<keyword evidence="2" id="KW-1185">Reference proteome</keyword>
<comment type="caution">
    <text evidence="1">The sequence shown here is derived from an EMBL/GenBank/DDBJ whole genome shotgun (WGS) entry which is preliminary data.</text>
</comment>
<reference evidence="1" key="1">
    <citation type="submission" date="2021-11" db="EMBL/GenBank/DDBJ databases">
        <authorList>
            <person name="Qingchun L."/>
            <person name="Dong Z."/>
            <person name="Zongwei Q."/>
            <person name="Jia Z."/>
            <person name="Duotao L."/>
        </authorList>
    </citation>
    <scope>NUCLEOTIDE SEQUENCE</scope>
    <source>
        <strain evidence="1">WLY-B-L2</strain>
    </source>
</reference>
<dbReference type="Proteomes" id="UP001165422">
    <property type="component" value="Unassembled WGS sequence"/>
</dbReference>
<accession>A0ABS8N3P1</accession>
<proteinExistence type="predicted"/>
<dbReference type="RefSeq" id="WP_229981206.1">
    <property type="nucleotide sequence ID" value="NZ_JAJJPB010000005.1"/>
</dbReference>
<gene>
    <name evidence="1" type="ORF">LN736_06090</name>
</gene>